<gene>
    <name evidence="1" type="ORF">COCSUDRAFT_19866</name>
</gene>
<name>I0YLD2_COCSC</name>
<dbReference type="PANTHER" id="PTHR36749:SF1">
    <property type="entry name" value="F7O18.3 PROTEIN"/>
    <property type="match status" value="1"/>
</dbReference>
<reference evidence="1 2" key="1">
    <citation type="journal article" date="2012" name="Genome Biol.">
        <title>The genome of the polar eukaryotic microalga coccomyxa subellipsoidea reveals traits of cold adaptation.</title>
        <authorList>
            <person name="Blanc G."/>
            <person name="Agarkova I."/>
            <person name="Grimwood J."/>
            <person name="Kuo A."/>
            <person name="Brueggeman A."/>
            <person name="Dunigan D."/>
            <person name="Gurnon J."/>
            <person name="Ladunga I."/>
            <person name="Lindquist E."/>
            <person name="Lucas S."/>
            <person name="Pangilinan J."/>
            <person name="Proschold T."/>
            <person name="Salamov A."/>
            <person name="Schmutz J."/>
            <person name="Weeks D."/>
            <person name="Yamada T."/>
            <person name="Claverie J.M."/>
            <person name="Grigoriev I."/>
            <person name="Van Etten J."/>
            <person name="Lomsadze A."/>
            <person name="Borodovsky M."/>
        </authorList>
    </citation>
    <scope>NUCLEOTIDE SEQUENCE [LARGE SCALE GENOMIC DNA]</scope>
    <source>
        <strain evidence="1 2">C-169</strain>
    </source>
</reference>
<dbReference type="AlphaFoldDB" id="I0YLD2"/>
<sequence>MLEGCQNKVYDRIPNSHTTDLCGLARFASCLGSVSVTLISDFCISAGASQVEAALEKIRSHISNPKKFKKASPLLRQLLSQGAISKAHSNLLFEALKGAMRHPALAVDPTLTNEFQKLFTVASKHAELFTMRQKGQLDVYGLWGVLRGQLLTDDSFVYNRVLSRLKDSIQHLPEATEEDDEALLRPHDAGDSGLKTCRQAATAPPAEDAEADPFGLEEMIQKAEAPRRERATAWSSRESLAMKREALLDCLDTARSRYGLAWARTSTDIAIQARAPCFGDLHNNRAKFCKSQQPRIDSLWRFVQDQRIKRKQAYTAACALPLLHCRPDTTSFEAARAEWGKATLSVRGGVGSTGDHRSEVWLG</sequence>
<dbReference type="PANTHER" id="PTHR36749">
    <property type="entry name" value="F7O18.3 PROTEIN"/>
    <property type="match status" value="1"/>
</dbReference>
<accession>I0YLD2</accession>
<dbReference type="GeneID" id="17037131"/>
<comment type="caution">
    <text evidence="1">The sequence shown here is derived from an EMBL/GenBank/DDBJ whole genome shotgun (WGS) entry which is preliminary data.</text>
</comment>
<organism evidence="1 2">
    <name type="scientific">Coccomyxa subellipsoidea (strain C-169)</name>
    <name type="common">Green microalga</name>
    <dbReference type="NCBI Taxonomy" id="574566"/>
    <lineage>
        <taxon>Eukaryota</taxon>
        <taxon>Viridiplantae</taxon>
        <taxon>Chlorophyta</taxon>
        <taxon>core chlorophytes</taxon>
        <taxon>Trebouxiophyceae</taxon>
        <taxon>Trebouxiophyceae incertae sedis</taxon>
        <taxon>Coccomyxaceae</taxon>
        <taxon>Coccomyxa</taxon>
        <taxon>Coccomyxa subellipsoidea</taxon>
    </lineage>
</organism>
<dbReference type="RefSeq" id="XP_005643745.1">
    <property type="nucleotide sequence ID" value="XM_005643688.1"/>
</dbReference>
<dbReference type="eggNOG" id="ENOG502QRTM">
    <property type="taxonomic scope" value="Eukaryota"/>
</dbReference>
<dbReference type="OrthoDB" id="64928at2759"/>
<dbReference type="KEGG" id="csl:COCSUDRAFT_19866"/>
<dbReference type="Proteomes" id="UP000007264">
    <property type="component" value="Unassembled WGS sequence"/>
</dbReference>
<proteinExistence type="predicted"/>
<evidence type="ECO:0000313" key="2">
    <source>
        <dbReference type="Proteomes" id="UP000007264"/>
    </source>
</evidence>
<protein>
    <submittedName>
        <fullName evidence="1">Uncharacterized protein</fullName>
    </submittedName>
</protein>
<dbReference type="EMBL" id="AGSI01000020">
    <property type="protein sequence ID" value="EIE19201.1"/>
    <property type="molecule type" value="Genomic_DNA"/>
</dbReference>
<evidence type="ECO:0000313" key="1">
    <source>
        <dbReference type="EMBL" id="EIE19201.1"/>
    </source>
</evidence>
<keyword evidence="2" id="KW-1185">Reference proteome</keyword>